<dbReference type="Proteomes" id="UP000595140">
    <property type="component" value="Unassembled WGS sequence"/>
</dbReference>
<proteinExistence type="predicted"/>
<evidence type="ECO:0000313" key="2">
    <source>
        <dbReference type="EMBL" id="VFQ60907.1"/>
    </source>
</evidence>
<keyword evidence="3" id="KW-1185">Reference proteome</keyword>
<feature type="region of interest" description="Disordered" evidence="1">
    <location>
        <begin position="124"/>
        <end position="182"/>
    </location>
</feature>
<evidence type="ECO:0000313" key="3">
    <source>
        <dbReference type="Proteomes" id="UP000595140"/>
    </source>
</evidence>
<protein>
    <submittedName>
        <fullName evidence="2">Uncharacterized protein</fullName>
    </submittedName>
</protein>
<accession>A0A484KCC9</accession>
<sequence>MTTRSSTTKKMANRERVDDDDDFVDKIPIIKTINLVKTTSGRVYKRLCDEEVLVRKAELKESVQWTEMAATTAEKGKEKIAMLFSKGDASKAKFNDGGGEHIDEGYGAGRRKLKGKLHWGNVDSTNEEEINGQPKEKGKVVIRKKTKGQKTDKKSDGSRGGASRGAPQGRQSGLGEGRENEPSLRDIMMAIVVMEKRNMKMRTEVTKLQIALNAQSRVLNRFISMNRMGKRWRKGKKRTTEDNAMPSFDLGFVLGVS</sequence>
<organism evidence="2 3">
    <name type="scientific">Cuscuta campestris</name>
    <dbReference type="NCBI Taxonomy" id="132261"/>
    <lineage>
        <taxon>Eukaryota</taxon>
        <taxon>Viridiplantae</taxon>
        <taxon>Streptophyta</taxon>
        <taxon>Embryophyta</taxon>
        <taxon>Tracheophyta</taxon>
        <taxon>Spermatophyta</taxon>
        <taxon>Magnoliopsida</taxon>
        <taxon>eudicotyledons</taxon>
        <taxon>Gunneridae</taxon>
        <taxon>Pentapetalae</taxon>
        <taxon>asterids</taxon>
        <taxon>lamiids</taxon>
        <taxon>Solanales</taxon>
        <taxon>Convolvulaceae</taxon>
        <taxon>Cuscuteae</taxon>
        <taxon>Cuscuta</taxon>
        <taxon>Cuscuta subgen. Grammica</taxon>
        <taxon>Cuscuta sect. Cleistogrammica</taxon>
    </lineage>
</organism>
<dbReference type="EMBL" id="OOIL02000126">
    <property type="protein sequence ID" value="VFQ60907.1"/>
    <property type="molecule type" value="Genomic_DNA"/>
</dbReference>
<reference evidence="2 3" key="1">
    <citation type="submission" date="2018-04" db="EMBL/GenBank/DDBJ databases">
        <authorList>
            <person name="Vogel A."/>
        </authorList>
    </citation>
    <scope>NUCLEOTIDE SEQUENCE [LARGE SCALE GENOMIC DNA]</scope>
</reference>
<evidence type="ECO:0000256" key="1">
    <source>
        <dbReference type="SAM" id="MobiDB-lite"/>
    </source>
</evidence>
<dbReference type="AlphaFoldDB" id="A0A484KCC9"/>
<name>A0A484KCC9_9ASTE</name>
<gene>
    <name evidence="2" type="ORF">CCAM_LOCUS2683</name>
</gene>